<feature type="compositionally biased region" description="Polar residues" evidence="1">
    <location>
        <begin position="254"/>
        <end position="263"/>
    </location>
</feature>
<feature type="compositionally biased region" description="Low complexity" evidence="1">
    <location>
        <begin position="242"/>
        <end position="253"/>
    </location>
</feature>
<feature type="region of interest" description="Disordered" evidence="1">
    <location>
        <begin position="241"/>
        <end position="358"/>
    </location>
</feature>
<feature type="compositionally biased region" description="Basic and acidic residues" evidence="1">
    <location>
        <begin position="130"/>
        <end position="141"/>
    </location>
</feature>
<proteinExistence type="predicted"/>
<evidence type="ECO:0000313" key="2">
    <source>
        <dbReference type="EMBL" id="TWW74748.1"/>
    </source>
</evidence>
<reference evidence="2 3" key="1">
    <citation type="submission" date="2019-04" db="EMBL/GenBank/DDBJ databases">
        <title>Chromosome genome assembly for Takifugu flavidus.</title>
        <authorList>
            <person name="Xiao S."/>
        </authorList>
    </citation>
    <scope>NUCLEOTIDE SEQUENCE [LARGE SCALE GENOMIC DNA]</scope>
    <source>
        <strain evidence="2">HTHZ2018</strain>
        <tissue evidence="2">Muscle</tissue>
    </source>
</reference>
<comment type="caution">
    <text evidence="2">The sequence shown here is derived from an EMBL/GenBank/DDBJ whole genome shotgun (WGS) entry which is preliminary data.</text>
</comment>
<feature type="compositionally biased region" description="Low complexity" evidence="1">
    <location>
        <begin position="307"/>
        <end position="316"/>
    </location>
</feature>
<evidence type="ECO:0000313" key="3">
    <source>
        <dbReference type="Proteomes" id="UP000324091"/>
    </source>
</evidence>
<organism evidence="2 3">
    <name type="scientific">Takifugu flavidus</name>
    <name type="common">sansaifugu</name>
    <dbReference type="NCBI Taxonomy" id="433684"/>
    <lineage>
        <taxon>Eukaryota</taxon>
        <taxon>Metazoa</taxon>
        <taxon>Chordata</taxon>
        <taxon>Craniata</taxon>
        <taxon>Vertebrata</taxon>
        <taxon>Euteleostomi</taxon>
        <taxon>Actinopterygii</taxon>
        <taxon>Neopterygii</taxon>
        <taxon>Teleostei</taxon>
        <taxon>Neoteleostei</taxon>
        <taxon>Acanthomorphata</taxon>
        <taxon>Eupercaria</taxon>
        <taxon>Tetraodontiformes</taxon>
        <taxon>Tetradontoidea</taxon>
        <taxon>Tetraodontidae</taxon>
        <taxon>Takifugu</taxon>
    </lineage>
</organism>
<sequence length="358" mass="36845">MAPLWDNGRCGTMAPLWDNGAAAFVSVCLDNPFAEVLMRVASQLLFPDTWRLPQLQLLTRVSKRSFMGRLWDANSKTVSWLLGRDGDVAVVVIGDVDELTSKFICSGIGEKKAPNLPNSTKSQTILKSRKCSEPAANEREPPPNAPKGISLHLKQGGGEEAGAVRPLPVSVSDRPAAPAPAPAPAAEESESTGATETKSVPPSSVCSKPPVRATPVTVRPASAAVAPGSVNSRPGFSSLMLASTPAPASSNSALKQGSGTTADARSGPGAQEPQKPQEAAVTKTGRGVTGAEAPWKPASQDAGPAGGAPACAGRGRVAQLMKTFNAESGGAQAPTRVPKPPLPSKPSHLRITATPTVR</sequence>
<feature type="region of interest" description="Disordered" evidence="1">
    <location>
        <begin position="114"/>
        <end position="212"/>
    </location>
</feature>
<dbReference type="AlphaFoldDB" id="A0A5C6P7J4"/>
<gene>
    <name evidence="2" type="ORF">D4764_14G0007510</name>
</gene>
<feature type="compositionally biased region" description="Polar residues" evidence="1">
    <location>
        <begin position="116"/>
        <end position="126"/>
    </location>
</feature>
<dbReference type="Proteomes" id="UP000324091">
    <property type="component" value="Chromosome 14"/>
</dbReference>
<evidence type="ECO:0000256" key="1">
    <source>
        <dbReference type="SAM" id="MobiDB-lite"/>
    </source>
</evidence>
<name>A0A5C6P7J4_9TELE</name>
<accession>A0A5C6P7J4</accession>
<dbReference type="EMBL" id="RHFK02000006">
    <property type="protein sequence ID" value="TWW74748.1"/>
    <property type="molecule type" value="Genomic_DNA"/>
</dbReference>
<feature type="compositionally biased region" description="Low complexity" evidence="1">
    <location>
        <begin position="198"/>
        <end position="212"/>
    </location>
</feature>
<protein>
    <submittedName>
        <fullName evidence="2">Uncharacterized protein</fullName>
    </submittedName>
</protein>
<keyword evidence="3" id="KW-1185">Reference proteome</keyword>